<accession>A0A815VTC2</accession>
<dbReference type="GO" id="GO:0009451">
    <property type="term" value="P:RNA modification"/>
    <property type="evidence" value="ECO:0007669"/>
    <property type="project" value="InterPro"/>
</dbReference>
<dbReference type="Proteomes" id="UP000663852">
    <property type="component" value="Unassembled WGS sequence"/>
</dbReference>
<gene>
    <name evidence="4" type="ORF">EDS130_LOCUS15177</name>
    <name evidence="5" type="ORF">XAT740_LOCUS42052</name>
</gene>
<dbReference type="SUPFAM" id="SSF48452">
    <property type="entry name" value="TPR-like"/>
    <property type="match status" value="1"/>
</dbReference>
<organism evidence="5 6">
    <name type="scientific">Adineta ricciae</name>
    <name type="common">Rotifer</name>
    <dbReference type="NCBI Taxonomy" id="249248"/>
    <lineage>
        <taxon>Eukaryota</taxon>
        <taxon>Metazoa</taxon>
        <taxon>Spiralia</taxon>
        <taxon>Gnathifera</taxon>
        <taxon>Rotifera</taxon>
        <taxon>Eurotatoria</taxon>
        <taxon>Bdelloidea</taxon>
        <taxon>Adinetida</taxon>
        <taxon>Adinetidae</taxon>
        <taxon>Adineta</taxon>
    </lineage>
</organism>
<dbReference type="GO" id="GO:0048731">
    <property type="term" value="P:system development"/>
    <property type="evidence" value="ECO:0007669"/>
    <property type="project" value="UniProtKB-ARBA"/>
</dbReference>
<keyword evidence="6" id="KW-1185">Reference proteome</keyword>
<dbReference type="PROSITE" id="PS51375">
    <property type="entry name" value="PPR"/>
    <property type="match status" value="1"/>
</dbReference>
<dbReference type="FunFam" id="1.25.40.10:FF:000158">
    <property type="entry name" value="pentatricopeptide repeat-containing protein At2g33680"/>
    <property type="match status" value="1"/>
</dbReference>
<dbReference type="OrthoDB" id="185373at2759"/>
<dbReference type="Pfam" id="PF01535">
    <property type="entry name" value="PPR"/>
    <property type="match status" value="7"/>
</dbReference>
<dbReference type="InterPro" id="IPR002885">
    <property type="entry name" value="PPR_rpt"/>
</dbReference>
<feature type="repeat" description="PPR" evidence="2">
    <location>
        <begin position="326"/>
        <end position="356"/>
    </location>
</feature>
<proteinExistence type="predicted"/>
<dbReference type="GO" id="GO:0008270">
    <property type="term" value="F:zinc ion binding"/>
    <property type="evidence" value="ECO:0007669"/>
    <property type="project" value="InterPro"/>
</dbReference>
<dbReference type="Gene3D" id="1.25.40.10">
    <property type="entry name" value="Tetratricopeptide repeat domain"/>
    <property type="match status" value="4"/>
</dbReference>
<dbReference type="EMBL" id="CAJNOR010004993">
    <property type="protein sequence ID" value="CAF1539229.1"/>
    <property type="molecule type" value="Genomic_DNA"/>
</dbReference>
<dbReference type="GO" id="GO:0003723">
    <property type="term" value="F:RNA binding"/>
    <property type="evidence" value="ECO:0007669"/>
    <property type="project" value="InterPro"/>
</dbReference>
<keyword evidence="1" id="KW-0677">Repeat</keyword>
<dbReference type="AlphaFoldDB" id="A0A815VTC2"/>
<evidence type="ECO:0000259" key="3">
    <source>
        <dbReference type="Pfam" id="PF14432"/>
    </source>
</evidence>
<evidence type="ECO:0000313" key="6">
    <source>
        <dbReference type="Proteomes" id="UP000663828"/>
    </source>
</evidence>
<sequence length="635" mass="73303">MLNNICLSLVRYMLNMEKKHYRYVSNISSLSIKLNWNMKNLIDSQQYKEALNLFDKNQSIATNITHTLALKAATKLMNYQRGIYIHRQLSIQSLKDPFLLTSLIHFYMQCRRIDEAHKIFSSIENKTVFMYGAMLKGYMSNNMAEKVLELYEKMSIEANEVIITIVFNACAKLCNEHAIQIGNRAFNKLQKSFLRHRNLLSSAIDMLMKFGQVEDAELFFRQIQIFDSFFCGIMMNGYKINHQPFECLSMFEEAKQKNIQINLIMALALVGACAQIGMQQTSRRILHQISHLQNNLQLRNALIDMLGKSSDIQQAEKIFQSITQPDLFTYTSMINAYTRNGMGYEAFDIYEKIPNNLHDSVSHICILNACSHSGLIDQARTIFKKIPRKTDVIVTAMVDCLSRMELFDEAQELIDDYEVSNMPFLGMYMALLAGARNHRQIVRSEKVFKRMKNLFPEKKSALISASILLSNTYSSVGDYQSAEEERLKRIQQFGNNVKVGLSWTEVGDKIVRFKAHDRSHPQTNEIYAELDRLSNELKQHGFEFDSSWITRPIKDGESVESVLCGHSEKLAIAFNFIQQSQPSFIQITKNLRVCGDCHRATKMIAQIRQCEIIIRDANRIHHFHRNGLCSCQDHF</sequence>
<reference evidence="5" key="1">
    <citation type="submission" date="2021-02" db="EMBL/GenBank/DDBJ databases">
        <authorList>
            <person name="Nowell W R."/>
        </authorList>
    </citation>
    <scope>NUCLEOTIDE SEQUENCE</scope>
</reference>
<evidence type="ECO:0000256" key="2">
    <source>
        <dbReference type="PROSITE-ProRule" id="PRU00708"/>
    </source>
</evidence>
<dbReference type="EMBL" id="CAJNOJ010000063">
    <property type="protein sequence ID" value="CAF1006799.1"/>
    <property type="molecule type" value="Genomic_DNA"/>
</dbReference>
<dbReference type="NCBIfam" id="TIGR00756">
    <property type="entry name" value="PPR"/>
    <property type="match status" value="2"/>
</dbReference>
<dbReference type="InterPro" id="IPR046960">
    <property type="entry name" value="PPR_At4g14850-like_plant"/>
</dbReference>
<name>A0A815VTC2_ADIRI</name>
<dbReference type="PANTHER" id="PTHR47926:SF382">
    <property type="entry name" value="PENTACOTRIPEPTIDE-REPEAT REGION OF PRORP DOMAIN-CONTAINING PROTEIN"/>
    <property type="match status" value="1"/>
</dbReference>
<dbReference type="InterPro" id="IPR011990">
    <property type="entry name" value="TPR-like_helical_dom_sf"/>
</dbReference>
<protein>
    <recommendedName>
        <fullName evidence="3">DYW domain-containing protein</fullName>
    </recommendedName>
</protein>
<evidence type="ECO:0000313" key="5">
    <source>
        <dbReference type="EMBL" id="CAF1539229.1"/>
    </source>
</evidence>
<dbReference type="Pfam" id="PF14432">
    <property type="entry name" value="DYW_deaminase"/>
    <property type="match status" value="1"/>
</dbReference>
<dbReference type="PANTHER" id="PTHR47926">
    <property type="entry name" value="PENTATRICOPEPTIDE REPEAT-CONTAINING PROTEIN"/>
    <property type="match status" value="1"/>
</dbReference>
<evidence type="ECO:0000313" key="4">
    <source>
        <dbReference type="EMBL" id="CAF1006799.1"/>
    </source>
</evidence>
<comment type="caution">
    <text evidence="5">The sequence shown here is derived from an EMBL/GenBank/DDBJ whole genome shotgun (WGS) entry which is preliminary data.</text>
</comment>
<dbReference type="Proteomes" id="UP000663828">
    <property type="component" value="Unassembled WGS sequence"/>
</dbReference>
<feature type="domain" description="DYW" evidence="3">
    <location>
        <begin position="541"/>
        <end position="634"/>
    </location>
</feature>
<dbReference type="InterPro" id="IPR032867">
    <property type="entry name" value="DYW_dom"/>
</dbReference>
<evidence type="ECO:0000256" key="1">
    <source>
        <dbReference type="ARBA" id="ARBA00022737"/>
    </source>
</evidence>